<evidence type="ECO:0000313" key="2">
    <source>
        <dbReference type="EMBL" id="VDM25542.1"/>
    </source>
</evidence>
<keyword evidence="1" id="KW-1133">Transmembrane helix</keyword>
<sequence length="182" mass="20135">MGECGTMKIDVHGEVETLALITRYACMVDLGGVQKRGIEYLHFEYLRHRSVYRVNLSKAMMLQPDLRGRVMSRGHPHGEVDLEISEVLFTVLVVVATISVALIGMSVVSLEMLPVVLLSISEIHLGVAAVLMVEVAAKLFVKKLSNIVLENTVSMTLPESIDFDSEEDHCFGIDLLTFYVIG</sequence>
<reference evidence="2 3" key="2">
    <citation type="submission" date="2018-11" db="EMBL/GenBank/DDBJ databases">
        <authorList>
            <consortium name="Pathogen Informatics"/>
        </authorList>
    </citation>
    <scope>NUCLEOTIDE SEQUENCE [LARGE SCALE GENOMIC DNA]</scope>
</reference>
<accession>A0A183TY20</accession>
<evidence type="ECO:0000313" key="4">
    <source>
        <dbReference type="WBParaSite" id="TCNE_0000113901-mRNA-1"/>
    </source>
</evidence>
<keyword evidence="1" id="KW-0472">Membrane</keyword>
<evidence type="ECO:0000256" key="1">
    <source>
        <dbReference type="SAM" id="Phobius"/>
    </source>
</evidence>
<evidence type="ECO:0000313" key="3">
    <source>
        <dbReference type="Proteomes" id="UP000050794"/>
    </source>
</evidence>
<dbReference type="WBParaSite" id="TCNE_0000113901-mRNA-1">
    <property type="protein sequence ID" value="TCNE_0000113901-mRNA-1"/>
    <property type="gene ID" value="TCNE_0000113901"/>
</dbReference>
<protein>
    <submittedName>
        <fullName evidence="4">Transmembrane protein</fullName>
    </submittedName>
</protein>
<feature type="transmembrane region" description="Helical" evidence="1">
    <location>
        <begin position="87"/>
        <end position="110"/>
    </location>
</feature>
<keyword evidence="3" id="KW-1185">Reference proteome</keyword>
<reference evidence="4" key="1">
    <citation type="submission" date="2016-06" db="UniProtKB">
        <authorList>
            <consortium name="WormBaseParasite"/>
        </authorList>
    </citation>
    <scope>IDENTIFICATION</scope>
</reference>
<proteinExistence type="predicted"/>
<keyword evidence="1" id="KW-0812">Transmembrane</keyword>
<dbReference type="Proteomes" id="UP000050794">
    <property type="component" value="Unassembled WGS sequence"/>
</dbReference>
<dbReference type="AlphaFoldDB" id="A0A183TY20"/>
<name>A0A183TY20_TOXCA</name>
<dbReference type="EMBL" id="UYWY01000749">
    <property type="protein sequence ID" value="VDM25542.1"/>
    <property type="molecule type" value="Genomic_DNA"/>
</dbReference>
<feature type="transmembrane region" description="Helical" evidence="1">
    <location>
        <begin position="116"/>
        <end position="137"/>
    </location>
</feature>
<organism evidence="3 4">
    <name type="scientific">Toxocara canis</name>
    <name type="common">Canine roundworm</name>
    <dbReference type="NCBI Taxonomy" id="6265"/>
    <lineage>
        <taxon>Eukaryota</taxon>
        <taxon>Metazoa</taxon>
        <taxon>Ecdysozoa</taxon>
        <taxon>Nematoda</taxon>
        <taxon>Chromadorea</taxon>
        <taxon>Rhabditida</taxon>
        <taxon>Spirurina</taxon>
        <taxon>Ascaridomorpha</taxon>
        <taxon>Ascaridoidea</taxon>
        <taxon>Toxocaridae</taxon>
        <taxon>Toxocara</taxon>
    </lineage>
</organism>
<gene>
    <name evidence="2" type="ORF">TCNE_LOCUS1140</name>
</gene>